<proteinExistence type="predicted"/>
<accession>A0A451AEJ4</accession>
<reference evidence="1" key="1">
    <citation type="submission" date="2019-02" db="EMBL/GenBank/DDBJ databases">
        <authorList>
            <person name="Gruber-Vodicka R. H."/>
            <person name="Seah K. B. B."/>
        </authorList>
    </citation>
    <scope>NUCLEOTIDE SEQUENCE</scope>
    <source>
        <strain evidence="2">BECK_BY2</strain>
        <strain evidence="1">BECK_BY3</strain>
    </source>
</reference>
<evidence type="ECO:0000313" key="1">
    <source>
        <dbReference type="EMBL" id="VFK64445.1"/>
    </source>
</evidence>
<protein>
    <submittedName>
        <fullName evidence="1">Uncharacterized protein</fullName>
    </submittedName>
</protein>
<sequence length="99" mass="11234">MLPFHRNSIRINSRKQQIRLSTHIGGAYTGRVLKKAIAFAKKVGARYANRMNMSALRAETERELASLTHGFCQDFCFSDTLKTLRYPARQVSTVISDSK</sequence>
<dbReference type="AlphaFoldDB" id="A0A451AEJ4"/>
<gene>
    <name evidence="2" type="ORF">BECKTUN1418E_GA0071001_14991</name>
    <name evidence="1" type="ORF">BECKTUN1418F_GA0071002_14991</name>
</gene>
<dbReference type="EMBL" id="CAADFY010000499">
    <property type="protein sequence ID" value="VFK64445.1"/>
    <property type="molecule type" value="Genomic_DNA"/>
</dbReference>
<evidence type="ECO:0000313" key="2">
    <source>
        <dbReference type="EMBL" id="VFK72797.1"/>
    </source>
</evidence>
<organism evidence="1">
    <name type="scientific">Candidatus Kentrum sp. TUN</name>
    <dbReference type="NCBI Taxonomy" id="2126343"/>
    <lineage>
        <taxon>Bacteria</taxon>
        <taxon>Pseudomonadati</taxon>
        <taxon>Pseudomonadota</taxon>
        <taxon>Gammaproteobacteria</taxon>
        <taxon>Candidatus Kentrum</taxon>
    </lineage>
</organism>
<name>A0A451AEJ4_9GAMM</name>
<dbReference type="EMBL" id="CAADFV010000499">
    <property type="protein sequence ID" value="VFK72797.1"/>
    <property type="molecule type" value="Genomic_DNA"/>
</dbReference>